<name>A0A564WU27_9FIRM</name>
<proteinExistence type="predicted"/>
<dbReference type="AlphaFoldDB" id="A0A564WU27"/>
<feature type="coiled-coil region" evidence="1">
    <location>
        <begin position="138"/>
        <end position="165"/>
    </location>
</feature>
<gene>
    <name evidence="3" type="primary">smc_3</name>
    <name evidence="3" type="ORF">BWLFYP14_01887</name>
</gene>
<dbReference type="PANTHER" id="PTHR23159:SF31">
    <property type="entry name" value="CENTROSOME-ASSOCIATED PROTEIN CEP250 ISOFORM X1"/>
    <property type="match status" value="1"/>
</dbReference>
<evidence type="ECO:0000313" key="3">
    <source>
        <dbReference type="EMBL" id="VUX65200.1"/>
    </source>
</evidence>
<keyword evidence="4" id="KW-1185">Reference proteome</keyword>
<feature type="compositionally biased region" description="Polar residues" evidence="2">
    <location>
        <begin position="206"/>
        <end position="215"/>
    </location>
</feature>
<organism evidence="3 4">
    <name type="scientific">Blautia wexlerae</name>
    <dbReference type="NCBI Taxonomy" id="418240"/>
    <lineage>
        <taxon>Bacteria</taxon>
        <taxon>Bacillati</taxon>
        <taxon>Bacillota</taxon>
        <taxon>Clostridia</taxon>
        <taxon>Lachnospirales</taxon>
        <taxon>Lachnospiraceae</taxon>
        <taxon>Blautia</taxon>
    </lineage>
</organism>
<sequence>MIETDLGCVTAYADAVAQGYTGTREEFGQVLANFADSATQVAADRTAVEAAKASVEEMQSDVTQKQETVASNMNTAVEAAEKAKQSASNAEASKQAAAKSEQNINNTVTAFDSHVEEKKSEADTAINKTKDAAVKAVIDQQTASIQEAKSQIASYITEKESVAEDQINKHTSDKITELNKAASTAKTALEQSISNSEKAKTALDGSITNSATSKNNLDESIETSTGKKSDLDTSIKNADTAKTALEQSISNSEKAKTALDGSITNSATSKNNLDESIETSTGKKSDLDTSIKNADTAKTALDTATTTGNNALQALQSENSSAASNLEELRGENFNSQEILAGVADLRAYLGLSDDDILGLQVDYRNKTFKRLAGATNLTPGTDFDRFSMYGGRRKCNVADDGTISAWFGDESYAEDGSNGQVMVYQPKFYYLVCPVVYDPIDTGIGYHLRKANYYVSEKPRPGFRLHPAFYDVNGNEIDYFLTSADEGSVYDVSASAYLLQDEQVLNAAEDKFCSISGARPASGYSQNLTRTSVEQLAQNRGTNWHGDLIKQVSAEQLLMIIEMGVMELQTPIGLGVVNIPWETGDNKTCSYAAVTGSTSSIGNGTGRAVKSTVYPGNVATEYTDNGKTSICWRGKENFWGNIWKFVYGVNIWGNGKMAGGQPYICKDFNFAENKNSDNYEAAGFTVAAKAGYISAMGYSTKCDWLFMASECLGNSALPVGDYTYITELLNGYRITRLGGNWSNGVIAGLFYWTLDAGVGGRARNIGGRLVYIPTKDSDVYLAAIASWKAQMAAA</sequence>
<keyword evidence="1" id="KW-0175">Coiled coil</keyword>
<evidence type="ECO:0000256" key="2">
    <source>
        <dbReference type="SAM" id="MobiDB-lite"/>
    </source>
</evidence>
<accession>A0A564WU27</accession>
<evidence type="ECO:0000256" key="1">
    <source>
        <dbReference type="SAM" id="Coils"/>
    </source>
</evidence>
<feature type="compositionally biased region" description="Low complexity" evidence="2">
    <location>
        <begin position="85"/>
        <end position="101"/>
    </location>
</feature>
<feature type="region of interest" description="Disordered" evidence="2">
    <location>
        <begin position="81"/>
        <end position="101"/>
    </location>
</feature>
<dbReference type="RefSeq" id="WP_144137033.1">
    <property type="nucleotide sequence ID" value="NZ_CABHOF010000037.1"/>
</dbReference>
<evidence type="ECO:0000313" key="4">
    <source>
        <dbReference type="Proteomes" id="UP000366766"/>
    </source>
</evidence>
<feature type="region of interest" description="Disordered" evidence="2">
    <location>
        <begin position="246"/>
        <end position="288"/>
    </location>
</feature>
<dbReference type="Proteomes" id="UP000366766">
    <property type="component" value="Unassembled WGS sequence"/>
</dbReference>
<reference evidence="3 4" key="1">
    <citation type="submission" date="2019-07" db="EMBL/GenBank/DDBJ databases">
        <authorList>
            <person name="Chang H.-W."/>
            <person name="Raman A."/>
            <person name="Venkatesh S."/>
            <person name="Gehrig J."/>
        </authorList>
    </citation>
    <scope>NUCLEOTIDE SEQUENCE [LARGE SCALE GENOMIC DNA]</scope>
    <source>
        <strain evidence="3">Blautia_wexlerae_LFYP_14</strain>
    </source>
</reference>
<feature type="compositionally biased region" description="Polar residues" evidence="2">
    <location>
        <begin position="262"/>
        <end position="271"/>
    </location>
</feature>
<dbReference type="EMBL" id="CABHOF010000037">
    <property type="protein sequence ID" value="VUX65200.1"/>
    <property type="molecule type" value="Genomic_DNA"/>
</dbReference>
<dbReference type="PANTHER" id="PTHR23159">
    <property type="entry name" value="CENTROSOMAL PROTEIN 2"/>
    <property type="match status" value="1"/>
</dbReference>
<feature type="region of interest" description="Disordered" evidence="2">
    <location>
        <begin position="190"/>
        <end position="232"/>
    </location>
</feature>
<protein>
    <submittedName>
        <fullName evidence="3">Chromosome partition protein Smc</fullName>
    </submittedName>
</protein>